<evidence type="ECO:0000313" key="1">
    <source>
        <dbReference type="EMBL" id="MBX72026.1"/>
    </source>
</evidence>
<organism evidence="1">
    <name type="scientific">Rhizophora mucronata</name>
    <name type="common">Asiatic mangrove</name>
    <dbReference type="NCBI Taxonomy" id="61149"/>
    <lineage>
        <taxon>Eukaryota</taxon>
        <taxon>Viridiplantae</taxon>
        <taxon>Streptophyta</taxon>
        <taxon>Embryophyta</taxon>
        <taxon>Tracheophyta</taxon>
        <taxon>Spermatophyta</taxon>
        <taxon>Magnoliopsida</taxon>
        <taxon>eudicotyledons</taxon>
        <taxon>Gunneridae</taxon>
        <taxon>Pentapetalae</taxon>
        <taxon>rosids</taxon>
        <taxon>fabids</taxon>
        <taxon>Malpighiales</taxon>
        <taxon>Rhizophoraceae</taxon>
        <taxon>Rhizophora</taxon>
    </lineage>
</organism>
<name>A0A2P2QYC6_RHIMU</name>
<reference evidence="1" key="1">
    <citation type="submission" date="2018-02" db="EMBL/GenBank/DDBJ databases">
        <title>Rhizophora mucronata_Transcriptome.</title>
        <authorList>
            <person name="Meera S.P."/>
            <person name="Sreeshan A."/>
            <person name="Augustine A."/>
        </authorList>
    </citation>
    <scope>NUCLEOTIDE SEQUENCE</scope>
    <source>
        <tissue evidence="1">Leaf</tissue>
    </source>
</reference>
<sequence length="26" mass="2964">MGFNCLINSLCKLCFAYASLSMNYKQ</sequence>
<protein>
    <submittedName>
        <fullName evidence="1">Uncharacterized protein</fullName>
    </submittedName>
</protein>
<proteinExistence type="predicted"/>
<dbReference type="AlphaFoldDB" id="A0A2P2QYC6"/>
<dbReference type="EMBL" id="GGEC01091542">
    <property type="protein sequence ID" value="MBX72026.1"/>
    <property type="molecule type" value="Transcribed_RNA"/>
</dbReference>
<accession>A0A2P2QYC6</accession>